<dbReference type="Pfam" id="PF04301">
    <property type="entry name" value="BioG"/>
    <property type="match status" value="1"/>
</dbReference>
<evidence type="ECO:0000313" key="2">
    <source>
        <dbReference type="EMBL" id="XAM18849.1"/>
    </source>
</evidence>
<keyword evidence="3" id="KW-1185">Reference proteome</keyword>
<dbReference type="EMBL" id="CP145316">
    <property type="protein sequence ID" value="XAM18849.1"/>
    <property type="molecule type" value="Genomic_DNA"/>
</dbReference>
<dbReference type="RefSeq" id="WP_343354088.1">
    <property type="nucleotide sequence ID" value="NZ_CP145316.1"/>
</dbReference>
<accession>A0ABZ3F8X8</accession>
<gene>
    <name evidence="2" type="ORF">V3I05_03990</name>
</gene>
<name>A0ABZ3F8X8_9HELI</name>
<keyword evidence="1" id="KW-0812">Transmembrane</keyword>
<proteinExistence type="predicted"/>
<protein>
    <submittedName>
        <fullName evidence="2">Pimeloyl-ACP methyl esterase BioG family protein</fullName>
    </submittedName>
</protein>
<reference evidence="2 3" key="1">
    <citation type="submission" date="2024-02" db="EMBL/GenBank/DDBJ databases">
        <title>Genome and pathogenicity analysis of Helicobacter mastomyrinus isolated from mice.</title>
        <authorList>
            <person name="Zhu L."/>
        </authorList>
    </citation>
    <scope>NUCLEOTIDE SEQUENCE [LARGE SCALE GENOMIC DNA]</scope>
    <source>
        <strain evidence="2 3">Hm-17</strain>
    </source>
</reference>
<evidence type="ECO:0000313" key="3">
    <source>
        <dbReference type="Proteomes" id="UP001434737"/>
    </source>
</evidence>
<feature type="transmembrane region" description="Helical" evidence="1">
    <location>
        <begin position="62"/>
        <end position="79"/>
    </location>
</feature>
<sequence length="213" mass="24259">MKYTFLHTHAQSEKCIIFFGGFATQAAHFAHLSADCDVIMVYDYRDFVLPQAFFDSLASYEMLYLIAFSMGVSIAPHFISTFNLHRKIAINGTNIGIDRHFGIHPLVFKKTISHLNVPDFKTALFGTQSDMPLSPKDKLQAELQSLYNYALNKPHLQDFSYDVAFLSLNDKIFPFSASKVFFDSRIPPVRIVESPAPHFAFLAFQSWEEICTI</sequence>
<keyword evidence="1" id="KW-1133">Transmembrane helix</keyword>
<keyword evidence="1" id="KW-0472">Membrane</keyword>
<dbReference type="Proteomes" id="UP001434737">
    <property type="component" value="Chromosome"/>
</dbReference>
<dbReference type="InterPro" id="IPR007398">
    <property type="entry name" value="BioG"/>
</dbReference>
<organism evidence="2 3">
    <name type="scientific">Helicobacter mastomyrinus</name>
    <dbReference type="NCBI Taxonomy" id="287948"/>
    <lineage>
        <taxon>Bacteria</taxon>
        <taxon>Pseudomonadati</taxon>
        <taxon>Campylobacterota</taxon>
        <taxon>Epsilonproteobacteria</taxon>
        <taxon>Campylobacterales</taxon>
        <taxon>Helicobacteraceae</taxon>
        <taxon>Helicobacter</taxon>
    </lineage>
</organism>
<evidence type="ECO:0000256" key="1">
    <source>
        <dbReference type="SAM" id="Phobius"/>
    </source>
</evidence>